<evidence type="ECO:0000313" key="2">
    <source>
        <dbReference type="EMBL" id="MCS5488835.1"/>
    </source>
</evidence>
<feature type="transmembrane region" description="Helical" evidence="1">
    <location>
        <begin position="78"/>
        <end position="100"/>
    </location>
</feature>
<dbReference type="RefSeq" id="WP_259412523.1">
    <property type="nucleotide sequence ID" value="NZ_JANWGH010000001.1"/>
</dbReference>
<feature type="transmembrane region" description="Helical" evidence="1">
    <location>
        <begin position="12"/>
        <end position="32"/>
    </location>
</feature>
<organism evidence="2 3">
    <name type="scientific">Algoriphagus limi</name>
    <dbReference type="NCBI Taxonomy" id="2975273"/>
    <lineage>
        <taxon>Bacteria</taxon>
        <taxon>Pseudomonadati</taxon>
        <taxon>Bacteroidota</taxon>
        <taxon>Cytophagia</taxon>
        <taxon>Cytophagales</taxon>
        <taxon>Cyclobacteriaceae</taxon>
        <taxon>Algoriphagus</taxon>
    </lineage>
</organism>
<accession>A0ABT2G0P3</accession>
<evidence type="ECO:0000256" key="1">
    <source>
        <dbReference type="SAM" id="Phobius"/>
    </source>
</evidence>
<dbReference type="EMBL" id="JANWGH010000001">
    <property type="protein sequence ID" value="MCS5488835.1"/>
    <property type="molecule type" value="Genomic_DNA"/>
</dbReference>
<keyword evidence="1" id="KW-0812">Transmembrane</keyword>
<name>A0ABT2G0P3_9BACT</name>
<sequence length="107" mass="12265">MNPISSNPPIRIKDLLLPAILGLVLPTVWLVFLALANENIFQPWMYLPLTLIPLSGSAGAIFFYFMGFHWFPHGAKKLIAIIFSSILYFIILWLTSVFVFNYTGHWH</sequence>
<keyword evidence="3" id="KW-1185">Reference proteome</keyword>
<proteinExistence type="predicted"/>
<protein>
    <submittedName>
        <fullName evidence="2">Uncharacterized protein</fullName>
    </submittedName>
</protein>
<keyword evidence="1" id="KW-1133">Transmembrane helix</keyword>
<gene>
    <name evidence="2" type="ORF">NY014_00250</name>
</gene>
<keyword evidence="1" id="KW-0472">Membrane</keyword>
<comment type="caution">
    <text evidence="2">The sequence shown here is derived from an EMBL/GenBank/DDBJ whole genome shotgun (WGS) entry which is preliminary data.</text>
</comment>
<feature type="transmembrane region" description="Helical" evidence="1">
    <location>
        <begin position="44"/>
        <end position="66"/>
    </location>
</feature>
<dbReference type="Proteomes" id="UP001206788">
    <property type="component" value="Unassembled WGS sequence"/>
</dbReference>
<reference evidence="2 3" key="1">
    <citation type="submission" date="2022-08" db="EMBL/GenBank/DDBJ databases">
        <title>Algoriphagus sp. CAU 1643 isolated from mud.</title>
        <authorList>
            <person name="Kim W."/>
        </authorList>
    </citation>
    <scope>NUCLEOTIDE SEQUENCE [LARGE SCALE GENOMIC DNA]</scope>
    <source>
        <strain evidence="2 3">CAU 1643</strain>
    </source>
</reference>
<evidence type="ECO:0000313" key="3">
    <source>
        <dbReference type="Proteomes" id="UP001206788"/>
    </source>
</evidence>